<evidence type="ECO:0000259" key="3">
    <source>
        <dbReference type="PROSITE" id="PS51186"/>
    </source>
</evidence>
<evidence type="ECO:0000313" key="4">
    <source>
        <dbReference type="EMBL" id="KKN41319.1"/>
    </source>
</evidence>
<evidence type="ECO:0000256" key="2">
    <source>
        <dbReference type="ARBA" id="ARBA00023315"/>
    </source>
</evidence>
<dbReference type="InterPro" id="IPR000182">
    <property type="entry name" value="GNAT_dom"/>
</dbReference>
<dbReference type="EMBL" id="LAZR01001654">
    <property type="protein sequence ID" value="KKN41319.1"/>
    <property type="molecule type" value="Genomic_DNA"/>
</dbReference>
<comment type="caution">
    <text evidence="4">The sequence shown here is derived from an EMBL/GenBank/DDBJ whole genome shotgun (WGS) entry which is preliminary data.</text>
</comment>
<dbReference type="Gene3D" id="3.40.630.30">
    <property type="match status" value="1"/>
</dbReference>
<name>A0A0F9QFN0_9ZZZZ</name>
<reference evidence="4" key="1">
    <citation type="journal article" date="2015" name="Nature">
        <title>Complex archaea that bridge the gap between prokaryotes and eukaryotes.</title>
        <authorList>
            <person name="Spang A."/>
            <person name="Saw J.H."/>
            <person name="Jorgensen S.L."/>
            <person name="Zaremba-Niedzwiedzka K."/>
            <person name="Martijn J."/>
            <person name="Lind A.E."/>
            <person name="van Eijk R."/>
            <person name="Schleper C."/>
            <person name="Guy L."/>
            <person name="Ettema T.J."/>
        </authorList>
    </citation>
    <scope>NUCLEOTIDE SEQUENCE</scope>
</reference>
<organism evidence="4">
    <name type="scientific">marine sediment metagenome</name>
    <dbReference type="NCBI Taxonomy" id="412755"/>
    <lineage>
        <taxon>unclassified sequences</taxon>
        <taxon>metagenomes</taxon>
        <taxon>ecological metagenomes</taxon>
    </lineage>
</organism>
<feature type="domain" description="N-acetyltransferase" evidence="3">
    <location>
        <begin position="1"/>
        <end position="143"/>
    </location>
</feature>
<dbReference type="PROSITE" id="PS51186">
    <property type="entry name" value="GNAT"/>
    <property type="match status" value="1"/>
</dbReference>
<dbReference type="PANTHER" id="PTHR43626:SF4">
    <property type="entry name" value="GCN5-RELATED N-ACETYLTRANSFERASE 2, CHLOROPLASTIC"/>
    <property type="match status" value="1"/>
</dbReference>
<dbReference type="CDD" id="cd04301">
    <property type="entry name" value="NAT_SF"/>
    <property type="match status" value="1"/>
</dbReference>
<evidence type="ECO:0000256" key="1">
    <source>
        <dbReference type="ARBA" id="ARBA00022679"/>
    </source>
</evidence>
<dbReference type="GO" id="GO:0008080">
    <property type="term" value="F:N-acetyltransferase activity"/>
    <property type="evidence" value="ECO:0007669"/>
    <property type="project" value="InterPro"/>
</dbReference>
<dbReference type="InterPro" id="IPR045039">
    <property type="entry name" value="NSI-like"/>
</dbReference>
<dbReference type="PANTHER" id="PTHR43626">
    <property type="entry name" value="ACYL-COA N-ACYLTRANSFERASE"/>
    <property type="match status" value="1"/>
</dbReference>
<accession>A0A0F9QFN0</accession>
<dbReference type="Pfam" id="PF13673">
    <property type="entry name" value="Acetyltransf_10"/>
    <property type="match status" value="1"/>
</dbReference>
<dbReference type="AlphaFoldDB" id="A0A0F9QFN0"/>
<keyword evidence="2" id="KW-0012">Acyltransferase</keyword>
<protein>
    <recommendedName>
        <fullName evidence="3">N-acetyltransferase domain-containing protein</fullName>
    </recommendedName>
</protein>
<keyword evidence="1" id="KW-0808">Transferase</keyword>
<dbReference type="InterPro" id="IPR016181">
    <property type="entry name" value="Acyl_CoA_acyltransferase"/>
</dbReference>
<sequence length="143" mass="16158">MYTKQIKHNSLDYMAALKLRTDILRRPLGKQLSFSDTAGEEAQLHFGYYKHHHLLACVVIKSVRNAATAKLRQMAVDTHLQGQGIGKALIVDIEKILKQTGYKTIELSARKTAKGFYEKLGYNALGSVYLEHGIEHLSMQKML</sequence>
<dbReference type="GO" id="GO:0005737">
    <property type="term" value="C:cytoplasm"/>
    <property type="evidence" value="ECO:0007669"/>
    <property type="project" value="TreeGrafter"/>
</dbReference>
<proteinExistence type="predicted"/>
<gene>
    <name evidence="4" type="ORF">LCGC14_0724360</name>
</gene>
<dbReference type="SUPFAM" id="SSF55729">
    <property type="entry name" value="Acyl-CoA N-acyltransferases (Nat)"/>
    <property type="match status" value="1"/>
</dbReference>